<feature type="compositionally biased region" description="Polar residues" evidence="1">
    <location>
        <begin position="362"/>
        <end position="379"/>
    </location>
</feature>
<comment type="caution">
    <text evidence="2">The sequence shown here is derived from an EMBL/GenBank/DDBJ whole genome shotgun (WGS) entry which is preliminary data.</text>
</comment>
<keyword evidence="3" id="KW-1185">Reference proteome</keyword>
<feature type="region of interest" description="Disordered" evidence="1">
    <location>
        <begin position="97"/>
        <end position="132"/>
    </location>
</feature>
<evidence type="ECO:0000313" key="3">
    <source>
        <dbReference type="Proteomes" id="UP001605036"/>
    </source>
</evidence>
<feature type="region of interest" description="Disordered" evidence="1">
    <location>
        <begin position="251"/>
        <end position="379"/>
    </location>
</feature>
<dbReference type="EMBL" id="JBHFFA010000001">
    <property type="protein sequence ID" value="KAL2651655.1"/>
    <property type="molecule type" value="Genomic_DNA"/>
</dbReference>
<evidence type="ECO:0000313" key="2">
    <source>
        <dbReference type="EMBL" id="KAL2651655.1"/>
    </source>
</evidence>
<name>A0ABD1ZJZ6_9MARC</name>
<sequence>MAIMAQAVNKTLLQTVRGIARADTTFWTWSIRAHKIRAFMTLQNQTRRRGTGLLVSASMDAATNPFVSSGAGKGRIQYPVFVVSRFRKTAVTGNDDTLRACASARRRPDRNNDSPEESPTSPAEFGRQGGEGSTQAAALRLSAFIQKLSPSPGPPRRRLKEGRDHPLASTGGKTRFRQRERRAKSGGVQVRKSASWSLLEGATFIPHGGPTTSYGSACDGTIYLKATAYRNELVIGRENAEGGTAAQLCRRSGKASKDKTAKSEASWLSIGQHRRAPIQKHRPDNRPHRLSLARPWLRNLKRGPSEAKRMTRQQGKRQHAPKMMMQQNSCRRRRSSRPWEAMPYAEGQPHLRFDEEEEDSPASANIVAQWNGPNLLRST</sequence>
<accession>A0ABD1ZJZ6</accession>
<proteinExistence type="predicted"/>
<dbReference type="Proteomes" id="UP001605036">
    <property type="component" value="Unassembled WGS sequence"/>
</dbReference>
<feature type="region of interest" description="Disordered" evidence="1">
    <location>
        <begin position="146"/>
        <end position="192"/>
    </location>
</feature>
<feature type="compositionally biased region" description="Basic residues" evidence="1">
    <location>
        <begin position="174"/>
        <end position="184"/>
    </location>
</feature>
<feature type="compositionally biased region" description="Basic residues" evidence="1">
    <location>
        <begin position="310"/>
        <end position="320"/>
    </location>
</feature>
<gene>
    <name evidence="2" type="ORF">R1flu_019783</name>
</gene>
<evidence type="ECO:0000256" key="1">
    <source>
        <dbReference type="SAM" id="MobiDB-lite"/>
    </source>
</evidence>
<reference evidence="2 3" key="1">
    <citation type="submission" date="2024-09" db="EMBL/GenBank/DDBJ databases">
        <title>Chromosome-scale assembly of Riccia fluitans.</title>
        <authorList>
            <person name="Paukszto L."/>
            <person name="Sawicki J."/>
            <person name="Karawczyk K."/>
            <person name="Piernik-Szablinska J."/>
            <person name="Szczecinska M."/>
            <person name="Mazdziarz M."/>
        </authorList>
    </citation>
    <scope>NUCLEOTIDE SEQUENCE [LARGE SCALE GENOMIC DNA]</scope>
    <source>
        <strain evidence="2">Rf_01</strain>
        <tissue evidence="2">Aerial parts of the thallus</tissue>
    </source>
</reference>
<dbReference type="AlphaFoldDB" id="A0ABD1ZJZ6"/>
<organism evidence="2 3">
    <name type="scientific">Riccia fluitans</name>
    <dbReference type="NCBI Taxonomy" id="41844"/>
    <lineage>
        <taxon>Eukaryota</taxon>
        <taxon>Viridiplantae</taxon>
        <taxon>Streptophyta</taxon>
        <taxon>Embryophyta</taxon>
        <taxon>Marchantiophyta</taxon>
        <taxon>Marchantiopsida</taxon>
        <taxon>Marchantiidae</taxon>
        <taxon>Marchantiales</taxon>
        <taxon>Ricciaceae</taxon>
        <taxon>Riccia</taxon>
    </lineage>
</organism>
<protein>
    <submittedName>
        <fullName evidence="2">Uncharacterized protein</fullName>
    </submittedName>
</protein>